<gene>
    <name evidence="4" type="ORF">EA187_04480</name>
</gene>
<sequence>MSKALGVGFEAVMKDVVMVVDPEFRRGAFEGARRAMASAGLQAAFVSADEVLSAAQISEAVIAPTRCATTLRALAAMRESGQASFVLLATMEPCNLASFATLRDVAIDGVALEDENLGPDLLLRIELARSGEPDAGTAVQRYRQLERECRDLLGLMSLSPAASAARDADEVLRSMMTLWHSVCASGYMAYWEWRNAEGRWELLAELAGGAMVVKPGREERSLRRETESDSGRVQLVKAPEQDATFLRWAPSWGAAARGASGRAALVHMAPSASGRGLLVLGDLATHPTPLLSREAVLHSLGSQLSAALTRVQHHNEVEHAYQELKRTQRQLVHAEKFAAMGLLSAEIAHEINNPASFVISNLSVLEDYSRSLTEYIQQAEAITLERAPLVALELRALQERLDLTYILGDLQGLLERNLAGMQRIHQIVRDLRLMAHEGPHEPGWIQLAQLVDGALTLVRHEGRRRAEIEVDLVHAPEVYTDANRLSQVVLNLVVNALQSIEPGAPDENRVRIHAVVDEEADRIALRIADTGIGMEPEVLEMIFEPFFTTKKPGTGTGLGLSISRDLVRSLGGELRVLSTPGEGTTMCIELPIRAPRFRKPERMGESGTFELPSSDEIELARQRWRAAAHFEE</sequence>
<organism evidence="4 5">
    <name type="scientific">Lujinxingia sediminis</name>
    <dbReference type="NCBI Taxonomy" id="2480984"/>
    <lineage>
        <taxon>Bacteria</taxon>
        <taxon>Deltaproteobacteria</taxon>
        <taxon>Bradymonadales</taxon>
        <taxon>Lujinxingiaceae</taxon>
        <taxon>Lujinxingia</taxon>
    </lineage>
</organism>
<proteinExistence type="predicted"/>
<dbReference type="EMBL" id="SADD01000001">
    <property type="protein sequence ID" value="RVU48692.1"/>
    <property type="molecule type" value="Genomic_DNA"/>
</dbReference>
<dbReference type="PROSITE" id="PS50109">
    <property type="entry name" value="HIS_KIN"/>
    <property type="match status" value="1"/>
</dbReference>
<dbReference type="Gene3D" id="3.30.565.10">
    <property type="entry name" value="Histidine kinase-like ATPase, C-terminal domain"/>
    <property type="match status" value="1"/>
</dbReference>
<keyword evidence="5" id="KW-1185">Reference proteome</keyword>
<feature type="domain" description="Histidine kinase" evidence="3">
    <location>
        <begin position="346"/>
        <end position="594"/>
    </location>
</feature>
<evidence type="ECO:0000313" key="4">
    <source>
        <dbReference type="EMBL" id="RVU48692.1"/>
    </source>
</evidence>
<dbReference type="SUPFAM" id="SSF55874">
    <property type="entry name" value="ATPase domain of HSP90 chaperone/DNA topoisomerase II/histidine kinase"/>
    <property type="match status" value="1"/>
</dbReference>
<comment type="caution">
    <text evidence="4">The sequence shown here is derived from an EMBL/GenBank/DDBJ whole genome shotgun (WGS) entry which is preliminary data.</text>
</comment>
<accession>A0ABY0CXS4</accession>
<dbReference type="InterPro" id="IPR005467">
    <property type="entry name" value="His_kinase_dom"/>
</dbReference>
<dbReference type="Pfam" id="PF02518">
    <property type="entry name" value="HATPase_c"/>
    <property type="match status" value="1"/>
</dbReference>
<protein>
    <recommendedName>
        <fullName evidence="2">histidine kinase</fullName>
        <ecNumber evidence="2">2.7.13.3</ecNumber>
    </recommendedName>
</protein>
<dbReference type="InterPro" id="IPR036890">
    <property type="entry name" value="HATPase_C_sf"/>
</dbReference>
<reference evidence="4 5" key="1">
    <citation type="submission" date="2019-01" db="EMBL/GenBank/DDBJ databases">
        <title>Lujinxingia litoralis gen. nov., sp. nov. and Lujinxingia sediminis gen. nov., sp. nov., new members in the order Bradymonadales, isolated from coastal sediment.</title>
        <authorList>
            <person name="Li C.-M."/>
        </authorList>
    </citation>
    <scope>NUCLEOTIDE SEQUENCE [LARGE SCALE GENOMIC DNA]</scope>
    <source>
        <strain evidence="4 5">SEH01</strain>
    </source>
</reference>
<evidence type="ECO:0000256" key="1">
    <source>
        <dbReference type="ARBA" id="ARBA00000085"/>
    </source>
</evidence>
<dbReference type="PANTHER" id="PTHR43065">
    <property type="entry name" value="SENSOR HISTIDINE KINASE"/>
    <property type="match status" value="1"/>
</dbReference>
<dbReference type="InterPro" id="IPR003594">
    <property type="entry name" value="HATPase_dom"/>
</dbReference>
<evidence type="ECO:0000259" key="3">
    <source>
        <dbReference type="PROSITE" id="PS50109"/>
    </source>
</evidence>
<dbReference type="RefSeq" id="WP_127779302.1">
    <property type="nucleotide sequence ID" value="NZ_SADD01000001.1"/>
</dbReference>
<dbReference type="PANTHER" id="PTHR43065:SF42">
    <property type="entry name" value="TWO-COMPONENT SENSOR PPRA"/>
    <property type="match status" value="1"/>
</dbReference>
<evidence type="ECO:0000256" key="2">
    <source>
        <dbReference type="ARBA" id="ARBA00012438"/>
    </source>
</evidence>
<dbReference type="Gene3D" id="1.10.287.130">
    <property type="match status" value="1"/>
</dbReference>
<dbReference type="InterPro" id="IPR004358">
    <property type="entry name" value="Sig_transdc_His_kin-like_C"/>
</dbReference>
<dbReference type="EC" id="2.7.13.3" evidence="2"/>
<dbReference type="SMART" id="SM00387">
    <property type="entry name" value="HATPase_c"/>
    <property type="match status" value="1"/>
</dbReference>
<dbReference type="Proteomes" id="UP000282926">
    <property type="component" value="Unassembled WGS sequence"/>
</dbReference>
<comment type="catalytic activity">
    <reaction evidence="1">
        <text>ATP + protein L-histidine = ADP + protein N-phospho-L-histidine.</text>
        <dbReference type="EC" id="2.7.13.3"/>
    </reaction>
</comment>
<evidence type="ECO:0000313" key="5">
    <source>
        <dbReference type="Proteomes" id="UP000282926"/>
    </source>
</evidence>
<name>A0ABY0CXS4_9DELT</name>
<dbReference type="PRINTS" id="PR00344">
    <property type="entry name" value="BCTRLSENSOR"/>
</dbReference>